<dbReference type="GO" id="GO:0043916">
    <property type="term" value="F:DNA-7-methylguanine glycosylase activity"/>
    <property type="evidence" value="ECO:0007669"/>
    <property type="project" value="TreeGrafter"/>
</dbReference>
<dbReference type="EMBL" id="CAFAAB010000126">
    <property type="protein sequence ID" value="CAB4789400.1"/>
    <property type="molecule type" value="Genomic_DNA"/>
</dbReference>
<organism evidence="4">
    <name type="scientific">freshwater metagenome</name>
    <dbReference type="NCBI Taxonomy" id="449393"/>
    <lineage>
        <taxon>unclassified sequences</taxon>
        <taxon>metagenomes</taxon>
        <taxon>ecological metagenomes</taxon>
    </lineage>
</organism>
<dbReference type="InterPro" id="IPR003265">
    <property type="entry name" value="HhH-GPD_domain"/>
</dbReference>
<protein>
    <submittedName>
        <fullName evidence="4">Unannotated protein</fullName>
    </submittedName>
</protein>
<dbReference type="InterPro" id="IPR011257">
    <property type="entry name" value="DNA_glycosylase"/>
</dbReference>
<dbReference type="Gene3D" id="1.10.1670.40">
    <property type="match status" value="1"/>
</dbReference>
<dbReference type="GO" id="GO:0006307">
    <property type="term" value="P:DNA alkylation repair"/>
    <property type="evidence" value="ECO:0007669"/>
    <property type="project" value="TreeGrafter"/>
</dbReference>
<keyword evidence="2" id="KW-0234">DNA repair</keyword>
<reference evidence="4" key="1">
    <citation type="submission" date="2020-05" db="EMBL/GenBank/DDBJ databases">
        <authorList>
            <person name="Chiriac C."/>
            <person name="Salcher M."/>
            <person name="Ghai R."/>
            <person name="Kavagutti S V."/>
        </authorList>
    </citation>
    <scope>NUCLEOTIDE SEQUENCE</scope>
</reference>
<evidence type="ECO:0000256" key="2">
    <source>
        <dbReference type="ARBA" id="ARBA00023204"/>
    </source>
</evidence>
<dbReference type="GO" id="GO:0032131">
    <property type="term" value="F:alkylated DNA binding"/>
    <property type="evidence" value="ECO:0007669"/>
    <property type="project" value="TreeGrafter"/>
</dbReference>
<keyword evidence="1" id="KW-0227">DNA damage</keyword>
<evidence type="ECO:0000313" key="4">
    <source>
        <dbReference type="EMBL" id="CAB4789400.1"/>
    </source>
</evidence>
<evidence type="ECO:0000259" key="3">
    <source>
        <dbReference type="SMART" id="SM00478"/>
    </source>
</evidence>
<accession>A0A6J6WWI7</accession>
<feature type="domain" description="HhH-GPD" evidence="3">
    <location>
        <begin position="50"/>
        <end position="203"/>
    </location>
</feature>
<dbReference type="PANTHER" id="PTHR43003">
    <property type="entry name" value="DNA-3-METHYLADENINE GLYCOSYLASE"/>
    <property type="match status" value="1"/>
</dbReference>
<dbReference type="InterPro" id="IPR051912">
    <property type="entry name" value="Alkylbase_DNA_Glycosylase/TA"/>
</dbReference>
<dbReference type="PANTHER" id="PTHR43003:SF5">
    <property type="entry name" value="DNA-3-METHYLADENINE GLYCOSYLASE"/>
    <property type="match status" value="1"/>
</dbReference>
<proteinExistence type="predicted"/>
<dbReference type="GO" id="GO:0006285">
    <property type="term" value="P:base-excision repair, AP site formation"/>
    <property type="evidence" value="ECO:0007669"/>
    <property type="project" value="TreeGrafter"/>
</dbReference>
<sequence length="204" mass="22500">MTTTATPTQIAATLSKYRPLKALIKQVGPPPRLKVNPVANRYPTLVSAIVYQQLAGKAAAAIHGRLVAGLDNQVDPERMLTLSDDECASVGLSRAKRDSIRDLSSKTLDGVIHFARHGHMSDEQVVTELVQVRGIGPWTAQMYLMHDLGRYDVWPTLDYGVRKGWSLLHGMDEMITTKAMGTAADHLAPYRSSVAWYCWQAADQ</sequence>
<dbReference type="Pfam" id="PF00730">
    <property type="entry name" value="HhH-GPD"/>
    <property type="match status" value="1"/>
</dbReference>
<dbReference type="SMART" id="SM00478">
    <property type="entry name" value="ENDO3c"/>
    <property type="match status" value="1"/>
</dbReference>
<evidence type="ECO:0000256" key="1">
    <source>
        <dbReference type="ARBA" id="ARBA00022763"/>
    </source>
</evidence>
<gene>
    <name evidence="4" type="ORF">UFOPK2958_01054</name>
</gene>
<dbReference type="GO" id="GO:0032993">
    <property type="term" value="C:protein-DNA complex"/>
    <property type="evidence" value="ECO:0007669"/>
    <property type="project" value="TreeGrafter"/>
</dbReference>
<dbReference type="SUPFAM" id="SSF48150">
    <property type="entry name" value="DNA-glycosylase"/>
    <property type="match status" value="1"/>
</dbReference>
<dbReference type="AlphaFoldDB" id="A0A6J6WWI7"/>
<dbReference type="Gene3D" id="1.10.340.30">
    <property type="entry name" value="Hypothetical protein, domain 2"/>
    <property type="match status" value="1"/>
</dbReference>
<dbReference type="CDD" id="cd00056">
    <property type="entry name" value="ENDO3c"/>
    <property type="match status" value="1"/>
</dbReference>
<name>A0A6J6WWI7_9ZZZZ</name>
<dbReference type="GO" id="GO:0008725">
    <property type="term" value="F:DNA-3-methyladenine glycosylase activity"/>
    <property type="evidence" value="ECO:0007669"/>
    <property type="project" value="TreeGrafter"/>
</dbReference>